<evidence type="ECO:0000256" key="13">
    <source>
        <dbReference type="RuleBase" id="RU003762"/>
    </source>
</evidence>
<evidence type="ECO:0000256" key="4">
    <source>
        <dbReference type="ARBA" id="ARBA00022729"/>
    </source>
</evidence>
<feature type="region of interest" description="Disordered" evidence="14">
    <location>
        <begin position="788"/>
        <end position="807"/>
    </location>
</feature>
<feature type="compositionally biased region" description="Low complexity" evidence="14">
    <location>
        <begin position="1196"/>
        <end position="1246"/>
    </location>
</feature>
<evidence type="ECO:0000259" key="16">
    <source>
        <dbReference type="Pfam" id="PF20805"/>
    </source>
</evidence>
<dbReference type="InterPro" id="IPR013519">
    <property type="entry name" value="Int_alpha_beta-p"/>
</dbReference>
<dbReference type="Pfam" id="PF08441">
    <property type="entry name" value="Integrin_A_Ig_1"/>
    <property type="match status" value="1"/>
</dbReference>
<evidence type="ECO:0000313" key="19">
    <source>
        <dbReference type="Proteomes" id="UP001158576"/>
    </source>
</evidence>
<evidence type="ECO:0000256" key="2">
    <source>
        <dbReference type="ARBA" id="ARBA00008054"/>
    </source>
</evidence>
<comment type="similarity">
    <text evidence="2 13">Belongs to the integrin alpha chain family.</text>
</comment>
<sequence length="1538" mass="170564">MKLAGFLILNSHFSAAFNYEKDWAITERGPSGSNFGYSLDFDEDSIFVGAPTLESKKNGKTGGVFKCSFEKESTSCAPLFDDQLTKEYNNSMFGMTLSSDNGFLVSCAPKFYKEFPSFTNLNGERIENPIQSLTGSCLASKSVNWRLRSDLKNPVNELGKKYKIRKHTFWYAKSQIGSSAFVDRENLILGAPGAFAWSGLVAAADLSREDSLVFSELCQEEVGKAGKNHWCRELNQPKDSYSGSSVLILRNVRGFPGEALYVTGLPGENYYGAVRFYRNDGRNLREIEELFIDGREHFLDFFKRPTGLTSSFGYSMTSLDFDGDGFDDLVIGAPQFFDKGSDGNDIGGAVFVFLSSQNSDQKPFEKASVLVGSAGSSFGKSLTNGKDANIDGFEELIIGAPAAGKVFIYNGGKSLSKNPTQVLSGEDFDIDAFGMSVSGGQDFDKNGHPDLLVGGKDAIVAIPTRPVISISSLISMTDFDGEEIQSIDLDEPKQCDENGEKYTCFNVKVCYKFDHASIDKIQGNKMLNYRVIIDSLSEEENKTPRGRIGGWKDFTNSVKAKTQIEIEADKLECFDELKVFLQGEMSDKLSPIDISLEFSLEDTELTRSDLADINEYPIIRTNGQDRESKFLQIKNNCADPHFCQDNLKAAEQILEVQDAKGNWQKMTAGSGKEVVFGSSNLPKARWSVVLTNDGEDAHQAGFTAYFRSFIKLADFSIKFLSGKKSESEFSCFEEITVKFNKITCKVGNPFLTGSKAKVELDLDIIYVRENVSPSFDLKMEVWSHKTKNPRRDELSRSSRGPSSWGYGGSDEATIHTFGDLKFEADVELVTATRPEFIPIKYSPSQIRRDRGASTGNIGDFGDRVESVLVVKNRGATPANDLVVSVKIPLKLKNGDFLMYPMDSVVIKDIDLKSRCHLAEGFNPDKFDFVNTYKELIPQRSKRSSVLDFVEDETHRMIKLQSHTLNCDSDLIECSEVVCNIESLNANDNAWIRIQTAISHRALQKHFEGSNIFDIEWNAEINSENSMLKGELASKNVFRVDQEILVQAYGPRCDISHLLSNSTLLLRGAIKGQTLTNKGKIRKQAQILLHESGTFSDWFVSCSADKKQFGTIKCYSDGSLVEDVPESSGLEAENNVCFRECNQPNGTKLTSNKKLKCVCDGSNCNYFFNFRGSIASINHTKWNGVPYVTPCDVATTTTSTTTSTTTPITTTPSTTSSTASSTTTSTTTTSTTTSTTTTTTTTTTSTTPAPPADWHCPSVIPISDYEIALGISPSDMLWDCTDSNADQSLCEKSCPPGFVIRGRKTTKNCDCRNATRCQWKTNLANCEPAICFPNPERYWPDNLDGNEMDCKTADGVQIDYAQAMVDGFPQGAVCQAKCQETEIYGTWFSKTSTCECNELGRCVFSENKIQRCEVAACSPNIDDLIGTFSEGFEDPNWIDGNPEAEFQELDCDEYWPEDHEDERVRGKVKYGSKCRIKCKDGYHLADELVGESQLEITCSNHHIFKTSYNIIHDVMDYYGECGVEWWSDCGDFPSCAANN</sequence>
<evidence type="ECO:0000256" key="1">
    <source>
        <dbReference type="ARBA" id="ARBA00004479"/>
    </source>
</evidence>
<organism evidence="18 19">
    <name type="scientific">Oikopleura dioica</name>
    <name type="common">Tunicate</name>
    <dbReference type="NCBI Taxonomy" id="34765"/>
    <lineage>
        <taxon>Eukaryota</taxon>
        <taxon>Metazoa</taxon>
        <taxon>Chordata</taxon>
        <taxon>Tunicata</taxon>
        <taxon>Appendicularia</taxon>
        <taxon>Copelata</taxon>
        <taxon>Oikopleuridae</taxon>
        <taxon>Oikopleura</taxon>
    </lineage>
</organism>
<feature type="domain" description="Integrin alpha second immunoglobulin-like" evidence="16">
    <location>
        <begin position="637"/>
        <end position="789"/>
    </location>
</feature>
<dbReference type="InterPro" id="IPR028994">
    <property type="entry name" value="Integrin_alpha_N"/>
</dbReference>
<feature type="region of interest" description="Disordered" evidence="14">
    <location>
        <begin position="1196"/>
        <end position="1248"/>
    </location>
</feature>
<evidence type="ECO:0000313" key="18">
    <source>
        <dbReference type="EMBL" id="CAG5103788.1"/>
    </source>
</evidence>
<feature type="domain" description="Integrin alpha first immunoglubulin-like" evidence="15">
    <location>
        <begin position="464"/>
        <end position="634"/>
    </location>
</feature>
<dbReference type="Gene3D" id="2.60.40.1530">
    <property type="entry name" value="ntegrin, alpha v. Chain A, domain 4"/>
    <property type="match status" value="1"/>
</dbReference>
<evidence type="ECO:0000256" key="11">
    <source>
        <dbReference type="ARBA" id="ARBA00023180"/>
    </source>
</evidence>
<dbReference type="PANTHER" id="PTHR23220">
    <property type="entry name" value="INTEGRIN ALPHA"/>
    <property type="match status" value="1"/>
</dbReference>
<gene>
    <name evidence="18" type="ORF">OKIOD_LOCUS9701</name>
</gene>
<evidence type="ECO:0000259" key="15">
    <source>
        <dbReference type="Pfam" id="PF08441"/>
    </source>
</evidence>
<evidence type="ECO:0000256" key="3">
    <source>
        <dbReference type="ARBA" id="ARBA00022692"/>
    </source>
</evidence>
<keyword evidence="8 13" id="KW-0401">Integrin</keyword>
<dbReference type="InterPro" id="IPR032695">
    <property type="entry name" value="Integrin_dom_sf"/>
</dbReference>
<dbReference type="Proteomes" id="UP001158576">
    <property type="component" value="Chromosome 1"/>
</dbReference>
<dbReference type="PRINTS" id="PR01185">
    <property type="entry name" value="INTEGRINA"/>
</dbReference>
<reference evidence="18 19" key="1">
    <citation type="submission" date="2021-04" db="EMBL/GenBank/DDBJ databases">
        <authorList>
            <person name="Bliznina A."/>
        </authorList>
    </citation>
    <scope>NUCLEOTIDE SEQUENCE [LARGE SCALE GENOMIC DNA]</scope>
</reference>
<feature type="repeat" description="FG-GAP" evidence="12">
    <location>
        <begin position="310"/>
        <end position="362"/>
    </location>
</feature>
<protein>
    <submittedName>
        <fullName evidence="18">Oidioi.mRNA.OKI2018_I69.chr1.g936.t1.cds</fullName>
    </submittedName>
</protein>
<dbReference type="Pfam" id="PF01839">
    <property type="entry name" value="FG-GAP"/>
    <property type="match status" value="1"/>
</dbReference>
<evidence type="ECO:0000256" key="9">
    <source>
        <dbReference type="ARBA" id="ARBA00023136"/>
    </source>
</evidence>
<evidence type="ECO:0000259" key="17">
    <source>
        <dbReference type="Pfam" id="PF20806"/>
    </source>
</evidence>
<dbReference type="Gene3D" id="2.130.10.130">
    <property type="entry name" value="Integrin alpha, N-terminal"/>
    <property type="match status" value="1"/>
</dbReference>
<keyword evidence="10 13" id="KW-0675">Receptor</keyword>
<keyword evidence="4" id="KW-0732">Signal</keyword>
<keyword evidence="3" id="KW-0812">Transmembrane</keyword>
<evidence type="ECO:0000256" key="5">
    <source>
        <dbReference type="ARBA" id="ARBA00022737"/>
    </source>
</evidence>
<dbReference type="Gene3D" id="2.60.40.1510">
    <property type="entry name" value="ntegrin, alpha v. Chain A, domain 3"/>
    <property type="match status" value="1"/>
</dbReference>
<dbReference type="InterPro" id="IPR013649">
    <property type="entry name" value="Integrin_alpha_Ig-like_1"/>
</dbReference>
<keyword evidence="19" id="KW-1185">Reference proteome</keyword>
<dbReference type="InterPro" id="IPR048286">
    <property type="entry name" value="Integrin_alpha_Ig-like_3"/>
</dbReference>
<proteinExistence type="inferred from homology"/>
<accession>A0ABN7SQQ2</accession>
<feature type="repeat" description="FG-GAP" evidence="12">
    <location>
        <begin position="418"/>
        <end position="479"/>
    </location>
</feature>
<keyword evidence="6 13" id="KW-0130">Cell adhesion</keyword>
<feature type="domain" description="Integrin alpha third immunoglobulin-like" evidence="17">
    <location>
        <begin position="858"/>
        <end position="1026"/>
    </location>
</feature>
<keyword evidence="11" id="KW-0325">Glycoprotein</keyword>
<evidence type="ECO:0000256" key="8">
    <source>
        <dbReference type="ARBA" id="ARBA00023037"/>
    </source>
</evidence>
<dbReference type="Gene3D" id="2.60.40.1460">
    <property type="entry name" value="Integrin domains. Chain A, domain 2"/>
    <property type="match status" value="1"/>
</dbReference>
<dbReference type="InterPro" id="IPR000413">
    <property type="entry name" value="Integrin_alpha"/>
</dbReference>
<name>A0ABN7SQQ2_OIKDI</name>
<comment type="subcellular location">
    <subcellularLocation>
        <location evidence="1 13">Membrane</location>
        <topology evidence="1 13">Single-pass type I membrane protein</topology>
    </subcellularLocation>
</comment>
<dbReference type="Pfam" id="PF20805">
    <property type="entry name" value="Integrin_A_Ig_2"/>
    <property type="match status" value="1"/>
</dbReference>
<dbReference type="SUPFAM" id="SSF69318">
    <property type="entry name" value="Integrin alpha N-terminal domain"/>
    <property type="match status" value="1"/>
</dbReference>
<dbReference type="SMART" id="SM00191">
    <property type="entry name" value="Int_alpha"/>
    <property type="match status" value="5"/>
</dbReference>
<evidence type="ECO:0000256" key="6">
    <source>
        <dbReference type="ARBA" id="ARBA00022889"/>
    </source>
</evidence>
<evidence type="ECO:0000256" key="10">
    <source>
        <dbReference type="ARBA" id="ARBA00023170"/>
    </source>
</evidence>
<feature type="repeat" description="FG-GAP" evidence="12">
    <location>
        <begin position="21"/>
        <end position="76"/>
    </location>
</feature>
<dbReference type="InterPro" id="IPR048285">
    <property type="entry name" value="Integrin_alpha_Ig-like_2"/>
</dbReference>
<keyword evidence="7" id="KW-1133">Transmembrane helix</keyword>
<dbReference type="InterPro" id="IPR013517">
    <property type="entry name" value="FG-GAP"/>
</dbReference>
<keyword evidence="5" id="KW-0677">Repeat</keyword>
<dbReference type="PANTHER" id="PTHR23220:SF122">
    <property type="entry name" value="INTEGRIN ALPHA-PS1"/>
    <property type="match status" value="1"/>
</dbReference>
<evidence type="ECO:0000256" key="14">
    <source>
        <dbReference type="SAM" id="MobiDB-lite"/>
    </source>
</evidence>
<dbReference type="SUPFAM" id="SSF69179">
    <property type="entry name" value="Integrin domains"/>
    <property type="match status" value="3"/>
</dbReference>
<keyword evidence="9" id="KW-0472">Membrane</keyword>
<evidence type="ECO:0000256" key="7">
    <source>
        <dbReference type="ARBA" id="ARBA00022989"/>
    </source>
</evidence>
<dbReference type="EMBL" id="OU015566">
    <property type="protein sequence ID" value="CAG5103788.1"/>
    <property type="molecule type" value="Genomic_DNA"/>
</dbReference>
<dbReference type="PROSITE" id="PS51470">
    <property type="entry name" value="FG_GAP"/>
    <property type="match status" value="3"/>
</dbReference>
<dbReference type="Pfam" id="PF20806">
    <property type="entry name" value="Integrin_A_Ig_3"/>
    <property type="match status" value="1"/>
</dbReference>
<evidence type="ECO:0000256" key="12">
    <source>
        <dbReference type="PROSITE-ProRule" id="PRU00803"/>
    </source>
</evidence>